<proteinExistence type="predicted"/>
<sequence length="252" mass="28310">MPWELPRDQSARLRIAKGYPFEAPKSSYLFVDGKVEPFSDTEKYGVSLSKRKAVIAHGSNRAPEQLKRKFFRHISGQDPIPVTAIWLNDHDVVYSAHVARYGSIAAELIYSPGTEVQVFLTWLTEAQLERMHATELPGGSYSYGHIKSTWVSADRLDLPIDSIGTAVYRSSTGILNYNNNPVAISALPARNRLLADWSQEQALSYVHGTSDLKNLDQAILRSIDSNSYRNQLTDKLKEQSLDVFHPTYAIVE</sequence>
<protein>
    <submittedName>
        <fullName evidence="1">Uncharacterized protein</fullName>
    </submittedName>
</protein>
<evidence type="ECO:0000313" key="2">
    <source>
        <dbReference type="Proteomes" id="UP001597294"/>
    </source>
</evidence>
<comment type="caution">
    <text evidence="1">The sequence shown here is derived from an EMBL/GenBank/DDBJ whole genome shotgun (WGS) entry which is preliminary data.</text>
</comment>
<dbReference type="RefSeq" id="WP_380247868.1">
    <property type="nucleotide sequence ID" value="NZ_JBHUII010000001.1"/>
</dbReference>
<organism evidence="1 2">
    <name type="scientific">Kiloniella antarctica</name>
    <dbReference type="NCBI Taxonomy" id="1550907"/>
    <lineage>
        <taxon>Bacteria</taxon>
        <taxon>Pseudomonadati</taxon>
        <taxon>Pseudomonadota</taxon>
        <taxon>Alphaproteobacteria</taxon>
        <taxon>Rhodospirillales</taxon>
        <taxon>Kiloniellaceae</taxon>
        <taxon>Kiloniella</taxon>
    </lineage>
</organism>
<reference evidence="2" key="1">
    <citation type="journal article" date="2019" name="Int. J. Syst. Evol. Microbiol.">
        <title>The Global Catalogue of Microorganisms (GCM) 10K type strain sequencing project: providing services to taxonomists for standard genome sequencing and annotation.</title>
        <authorList>
            <consortium name="The Broad Institute Genomics Platform"/>
            <consortium name="The Broad Institute Genome Sequencing Center for Infectious Disease"/>
            <person name="Wu L."/>
            <person name="Ma J."/>
        </authorList>
    </citation>
    <scope>NUCLEOTIDE SEQUENCE [LARGE SCALE GENOMIC DNA]</scope>
    <source>
        <strain evidence="2">CGMCC 4.7192</strain>
    </source>
</reference>
<dbReference type="Proteomes" id="UP001597294">
    <property type="component" value="Unassembled WGS sequence"/>
</dbReference>
<accession>A0ABW5BHK5</accession>
<name>A0ABW5BHK5_9PROT</name>
<gene>
    <name evidence="1" type="ORF">ACFSKO_02005</name>
</gene>
<dbReference type="EMBL" id="JBHUII010000001">
    <property type="protein sequence ID" value="MFD2204363.1"/>
    <property type="molecule type" value="Genomic_DNA"/>
</dbReference>
<evidence type="ECO:0000313" key="1">
    <source>
        <dbReference type="EMBL" id="MFD2204363.1"/>
    </source>
</evidence>
<keyword evidence="2" id="KW-1185">Reference proteome</keyword>
<dbReference type="Gene3D" id="3.10.490.10">
    <property type="entry name" value="Gamma-glutamyl cyclotransferase-like"/>
    <property type="match status" value="1"/>
</dbReference>